<dbReference type="InterPro" id="IPR032466">
    <property type="entry name" value="Metal_Hydrolase"/>
</dbReference>
<dbReference type="Gene3D" id="2.30.40.10">
    <property type="entry name" value="Urease, subunit C, domain 1"/>
    <property type="match status" value="1"/>
</dbReference>
<keyword evidence="4" id="KW-1185">Reference proteome</keyword>
<accession>A0ABS7XEN6</accession>
<gene>
    <name evidence="3" type="ORF">I4W93_015720</name>
</gene>
<protein>
    <submittedName>
        <fullName evidence="3">Amidohydrolase family protein</fullName>
    </submittedName>
</protein>
<keyword evidence="1" id="KW-0732">Signal</keyword>
<feature type="domain" description="Amidohydrolase-related" evidence="2">
    <location>
        <begin position="94"/>
        <end position="495"/>
    </location>
</feature>
<dbReference type="InterPro" id="IPR006680">
    <property type="entry name" value="Amidohydro-rel"/>
</dbReference>
<evidence type="ECO:0000256" key="1">
    <source>
        <dbReference type="SAM" id="SignalP"/>
    </source>
</evidence>
<dbReference type="InterPro" id="IPR051781">
    <property type="entry name" value="Metallo-dep_Hydrolase"/>
</dbReference>
<dbReference type="Proteomes" id="UP000663814">
    <property type="component" value="Unassembled WGS sequence"/>
</dbReference>
<dbReference type="PANTHER" id="PTHR43135">
    <property type="entry name" value="ALPHA-D-RIBOSE 1-METHYLPHOSPHONATE 5-TRIPHOSPHATE DIPHOSPHATASE"/>
    <property type="match status" value="1"/>
</dbReference>
<evidence type="ECO:0000313" key="4">
    <source>
        <dbReference type="Proteomes" id="UP000663814"/>
    </source>
</evidence>
<dbReference type="SUPFAM" id="SSF51338">
    <property type="entry name" value="Composite domain of metallo-dependent hydrolases"/>
    <property type="match status" value="1"/>
</dbReference>
<feature type="signal peptide" evidence="1">
    <location>
        <begin position="1"/>
        <end position="26"/>
    </location>
</feature>
<dbReference type="Pfam" id="PF01979">
    <property type="entry name" value="Amidohydro_1"/>
    <property type="match status" value="1"/>
</dbReference>
<proteinExistence type="predicted"/>
<dbReference type="SUPFAM" id="SSF51556">
    <property type="entry name" value="Metallo-dependent hydrolases"/>
    <property type="match status" value="1"/>
</dbReference>
<sequence length="515" mass="54708">MSYSACALVRLIACLLPLSIASVTQAQQPPVSAIPPATNTPLAFSGANIVSAQLAQPVLNASVLVKNGRIVALQPADAAIPAEYQHLDVSGKWLLPGLIDGHVHLAQSGGAFTRPDIIAAEAVLPYQQDQLQLAIALPQLLQTYVMLGVTAVFDMGGPAARLPLYQQLSQNPTMPAIYAAAQLLAPMAVPPLSPHDGATFSQATSAAQALALTTAQLQQPAAVLKLVWSHETGLNSEQLTLLYADAIAQAKAHGRVVAVHVEELAAAKAAMIAGADILVHGVVTEPLDAEFIQLALKHQVSYMPTLSAYQHYKEIFLQRLSFSQLEQQMADPGVLASFALLKQHSTKTGQLFQLLSHYSQFIDAPATSLAQLSAEEQDIVAQLSRLFSNVSSNIQQQNLLQALAGGLNVAFGTDAGNPGTLHGLAIIREMQAWRDAGASNSQIFRAMTLGNARALRLDTTIGSISVGKQANFIILPQNPLAADYRFALPERVVQHGQLVNFTTADHVVTNSKEAL</sequence>
<organism evidence="3 4">
    <name type="scientific">Rheinheimera maricola</name>
    <dbReference type="NCBI Taxonomy" id="2793282"/>
    <lineage>
        <taxon>Bacteria</taxon>
        <taxon>Pseudomonadati</taxon>
        <taxon>Pseudomonadota</taxon>
        <taxon>Gammaproteobacteria</taxon>
        <taxon>Chromatiales</taxon>
        <taxon>Chromatiaceae</taxon>
        <taxon>Rheinheimera</taxon>
    </lineage>
</organism>
<feature type="chain" id="PRO_5047291953" evidence="1">
    <location>
        <begin position="27"/>
        <end position="515"/>
    </location>
</feature>
<reference evidence="3 4" key="1">
    <citation type="submission" date="2021-08" db="EMBL/GenBank/DDBJ databases">
        <title>Rheinheimera aquimaris sp. nov., isolated from seawater of the East Sea in Korea.</title>
        <authorList>
            <person name="Kim K.H."/>
            <person name="Wenting R."/>
            <person name="Kim K.R."/>
            <person name="Jeon C.O."/>
        </authorList>
    </citation>
    <scope>NUCLEOTIDE SEQUENCE [LARGE SCALE GENOMIC DNA]</scope>
    <source>
        <strain evidence="3 4">MA-13</strain>
    </source>
</reference>
<dbReference type="Gene3D" id="3.20.20.140">
    <property type="entry name" value="Metal-dependent hydrolases"/>
    <property type="match status" value="2"/>
</dbReference>
<evidence type="ECO:0000313" key="3">
    <source>
        <dbReference type="EMBL" id="MBZ9613037.1"/>
    </source>
</evidence>
<dbReference type="InterPro" id="IPR011059">
    <property type="entry name" value="Metal-dep_hydrolase_composite"/>
</dbReference>
<evidence type="ECO:0000259" key="2">
    <source>
        <dbReference type="Pfam" id="PF01979"/>
    </source>
</evidence>
<dbReference type="RefSeq" id="WP_205311747.1">
    <property type="nucleotide sequence ID" value="NZ_JAERPS020000006.1"/>
</dbReference>
<dbReference type="PANTHER" id="PTHR43135:SF3">
    <property type="entry name" value="ALPHA-D-RIBOSE 1-METHYLPHOSPHONATE 5-TRIPHOSPHATE DIPHOSPHATASE"/>
    <property type="match status" value="1"/>
</dbReference>
<dbReference type="EMBL" id="JAERPS020000006">
    <property type="protein sequence ID" value="MBZ9613037.1"/>
    <property type="molecule type" value="Genomic_DNA"/>
</dbReference>
<comment type="caution">
    <text evidence="3">The sequence shown here is derived from an EMBL/GenBank/DDBJ whole genome shotgun (WGS) entry which is preliminary data.</text>
</comment>
<name>A0ABS7XEN6_9GAMM</name>